<evidence type="ECO:0000313" key="3">
    <source>
        <dbReference type="Proteomes" id="UP000607559"/>
    </source>
</evidence>
<name>A0A8J2XY08_9BACT</name>
<feature type="signal peptide" evidence="1">
    <location>
        <begin position="1"/>
        <end position="24"/>
    </location>
</feature>
<keyword evidence="3" id="KW-1185">Reference proteome</keyword>
<reference evidence="2" key="1">
    <citation type="journal article" date="2014" name="Int. J. Syst. Evol. Microbiol.">
        <title>Complete genome sequence of Corynebacterium casei LMG S-19264T (=DSM 44701T), isolated from a smear-ripened cheese.</title>
        <authorList>
            <consortium name="US DOE Joint Genome Institute (JGI-PGF)"/>
            <person name="Walter F."/>
            <person name="Albersmeier A."/>
            <person name="Kalinowski J."/>
            <person name="Ruckert C."/>
        </authorList>
    </citation>
    <scope>NUCLEOTIDE SEQUENCE</scope>
    <source>
        <strain evidence="2">CGMCC 1.15448</strain>
    </source>
</reference>
<proteinExistence type="predicted"/>
<keyword evidence="1" id="KW-0732">Signal</keyword>
<dbReference type="AlphaFoldDB" id="A0A8J2XY08"/>
<comment type="caution">
    <text evidence="2">The sequence shown here is derived from an EMBL/GenBank/DDBJ whole genome shotgun (WGS) entry which is preliminary data.</text>
</comment>
<dbReference type="RefSeq" id="WP_188938192.1">
    <property type="nucleotide sequence ID" value="NZ_BMJC01000009.1"/>
</dbReference>
<gene>
    <name evidence="2" type="ORF">GCM10011511_57070</name>
</gene>
<evidence type="ECO:0000313" key="2">
    <source>
        <dbReference type="EMBL" id="GGB25703.1"/>
    </source>
</evidence>
<protein>
    <recommendedName>
        <fullName evidence="4">GLPGLI family protein</fullName>
    </recommendedName>
</protein>
<feature type="chain" id="PRO_5035170880" description="GLPGLI family protein" evidence="1">
    <location>
        <begin position="25"/>
        <end position="222"/>
    </location>
</feature>
<organism evidence="2 3">
    <name type="scientific">Puia dinghuensis</name>
    <dbReference type="NCBI Taxonomy" id="1792502"/>
    <lineage>
        <taxon>Bacteria</taxon>
        <taxon>Pseudomonadati</taxon>
        <taxon>Bacteroidota</taxon>
        <taxon>Chitinophagia</taxon>
        <taxon>Chitinophagales</taxon>
        <taxon>Chitinophagaceae</taxon>
        <taxon>Puia</taxon>
    </lineage>
</organism>
<reference evidence="2" key="2">
    <citation type="submission" date="2020-09" db="EMBL/GenBank/DDBJ databases">
        <authorList>
            <person name="Sun Q."/>
            <person name="Zhou Y."/>
        </authorList>
    </citation>
    <scope>NUCLEOTIDE SEQUENCE</scope>
    <source>
        <strain evidence="2">CGMCC 1.15448</strain>
    </source>
</reference>
<evidence type="ECO:0008006" key="4">
    <source>
        <dbReference type="Google" id="ProtNLM"/>
    </source>
</evidence>
<accession>A0A8J2XY08</accession>
<dbReference type="Proteomes" id="UP000607559">
    <property type="component" value="Unassembled WGS sequence"/>
</dbReference>
<dbReference type="EMBL" id="BMJC01000009">
    <property type="protein sequence ID" value="GGB25703.1"/>
    <property type="molecule type" value="Genomic_DNA"/>
</dbReference>
<sequence>MIFTYRSPLYLFFLCILLQSSAQAQRKISELALVYDYSVTIEGGNKLEGVGNASHTIYIKGNKSRSEMTNALFSSTSIFDSNTGLGVILKEVSGQKLLIRMNPDNWTEKNRMYDGIVFKNTGETKVIAGYNCVRATGQTVTGATVSVYYTRELVPENRTYDPIFKTLDGLPLEYELTNGNVKILYRFSKMSLNPVPASKFDIPTSGYREMNYEESKKMNIGG</sequence>
<evidence type="ECO:0000256" key="1">
    <source>
        <dbReference type="SAM" id="SignalP"/>
    </source>
</evidence>